<accession>D5E6H9</accession>
<evidence type="ECO:0000256" key="7">
    <source>
        <dbReference type="ARBA" id="ARBA00050038"/>
    </source>
</evidence>
<reference key="2">
    <citation type="submission" date="2010-03" db="EMBL/GenBank/DDBJ databases">
        <authorList>
            <person name="Ma Z."/>
            <person name="Wang X."/>
            <person name="Liu H."/>
        </authorList>
    </citation>
    <scope>NUCLEOTIDE SEQUENCE</scope>
    <source>
        <strain>MP145</strain>
    </source>
</reference>
<dbReference type="InterPro" id="IPR018171">
    <property type="entry name" value="Pept_tRNA_hydro_CS"/>
</dbReference>
<evidence type="ECO:0000256" key="6">
    <source>
        <dbReference type="ARBA" id="ARBA00048707"/>
    </source>
</evidence>
<name>D5E6H9_MYCCM</name>
<evidence type="ECO:0000256" key="1">
    <source>
        <dbReference type="ARBA" id="ARBA00013260"/>
    </source>
</evidence>
<dbReference type="KEGG" id="mcd:MCRO_0776"/>
<feature type="active site" description="Proton acceptor" evidence="8">
    <location>
        <position position="19"/>
    </location>
</feature>
<evidence type="ECO:0000256" key="2">
    <source>
        <dbReference type="ARBA" id="ARBA00022555"/>
    </source>
</evidence>
<sequence length="190" mass="21156">MRLIVGLGNPGDTYKFTRHNAGFMVIDIILKKLGLELNKNKFNGLFVKIDDLIIAKPMTYMNLSGTFVKELANFYKILPEDILVIYDEKDYDIGNASIKVAGGVGSHNGVKNISENLDSVTFKKMRIGIGRGYGATRVKDHVLGNFTAGEMEKLEPVLNLAADAAISYAYNDINTVMNQFNIFRRINAKE</sequence>
<dbReference type="GO" id="GO:0004045">
    <property type="term" value="F:peptidyl-tRNA hydrolase activity"/>
    <property type="evidence" value="ECO:0007669"/>
    <property type="project" value="UniProtKB-UniRule"/>
</dbReference>
<feature type="site" description="Discriminates between blocked and unblocked aminoacyl-tRNA" evidence="8">
    <location>
        <position position="9"/>
    </location>
</feature>
<keyword evidence="3 8" id="KW-0378">Hydrolase</keyword>
<dbReference type="FunFam" id="3.40.50.1470:FF:000001">
    <property type="entry name" value="Peptidyl-tRNA hydrolase"/>
    <property type="match status" value="1"/>
</dbReference>
<feature type="site" description="Stabilizes the basic form of H active site to accept a proton" evidence="8">
    <location>
        <position position="87"/>
    </location>
</feature>
<dbReference type="InterPro" id="IPR001328">
    <property type="entry name" value="Pept_tRNA_hydro"/>
</dbReference>
<evidence type="ECO:0000256" key="9">
    <source>
        <dbReference type="RuleBase" id="RU000673"/>
    </source>
</evidence>
<dbReference type="Proteomes" id="UP000001845">
    <property type="component" value="Chromosome"/>
</dbReference>
<dbReference type="Gene3D" id="3.40.50.1470">
    <property type="entry name" value="Peptidyl-tRNA hydrolase"/>
    <property type="match status" value="1"/>
</dbReference>
<feature type="binding site" evidence="8">
    <location>
        <position position="62"/>
    </location>
    <ligand>
        <name>tRNA</name>
        <dbReference type="ChEBI" id="CHEBI:17843"/>
    </ligand>
</feature>
<comment type="catalytic activity">
    <reaction evidence="6 8 9">
        <text>an N-acyl-L-alpha-aminoacyl-tRNA + H2O = an N-acyl-L-amino acid + a tRNA + H(+)</text>
        <dbReference type="Rhea" id="RHEA:54448"/>
        <dbReference type="Rhea" id="RHEA-COMP:10123"/>
        <dbReference type="Rhea" id="RHEA-COMP:13883"/>
        <dbReference type="ChEBI" id="CHEBI:15377"/>
        <dbReference type="ChEBI" id="CHEBI:15378"/>
        <dbReference type="ChEBI" id="CHEBI:59874"/>
        <dbReference type="ChEBI" id="CHEBI:78442"/>
        <dbReference type="ChEBI" id="CHEBI:138191"/>
        <dbReference type="EC" id="3.1.1.29"/>
    </reaction>
</comment>
<dbReference type="RefSeq" id="WP_013054212.1">
    <property type="nucleotide sequence ID" value="NC_014014.1"/>
</dbReference>
<evidence type="ECO:0000256" key="10">
    <source>
        <dbReference type="RuleBase" id="RU004320"/>
    </source>
</evidence>
<dbReference type="STRING" id="512564.MCRO_0776"/>
<dbReference type="PROSITE" id="PS01195">
    <property type="entry name" value="PEPT_TRNA_HYDROL_1"/>
    <property type="match status" value="1"/>
</dbReference>
<dbReference type="GO" id="GO:0005737">
    <property type="term" value="C:cytoplasm"/>
    <property type="evidence" value="ECO:0007669"/>
    <property type="project" value="UniProtKB-SubCell"/>
</dbReference>
<dbReference type="OrthoDB" id="9800507at2"/>
<dbReference type="Pfam" id="PF01195">
    <property type="entry name" value="Pept_tRNA_hydro"/>
    <property type="match status" value="1"/>
</dbReference>
<feature type="binding site" evidence="8">
    <location>
        <position position="60"/>
    </location>
    <ligand>
        <name>tRNA</name>
        <dbReference type="ChEBI" id="CHEBI:17843"/>
    </ligand>
</feature>
<dbReference type="EMBL" id="CP001991">
    <property type="protein sequence ID" value="ADE19435.1"/>
    <property type="molecule type" value="Genomic_DNA"/>
</dbReference>
<keyword evidence="2 8" id="KW-0820">tRNA-binding</keyword>
<dbReference type="InterPro" id="IPR036416">
    <property type="entry name" value="Pept_tRNA_hydro_sf"/>
</dbReference>
<dbReference type="GO" id="GO:0000049">
    <property type="term" value="F:tRNA binding"/>
    <property type="evidence" value="ECO:0007669"/>
    <property type="project" value="UniProtKB-UniRule"/>
</dbReference>
<comment type="subunit">
    <text evidence="8">Monomer.</text>
</comment>
<evidence type="ECO:0000313" key="12">
    <source>
        <dbReference type="Proteomes" id="UP000001845"/>
    </source>
</evidence>
<gene>
    <name evidence="8 11" type="primary">pth</name>
    <name evidence="11" type="ordered locus">MCRO_0776</name>
</gene>
<dbReference type="GO" id="GO:0072344">
    <property type="term" value="P:rescue of stalled ribosome"/>
    <property type="evidence" value="ECO:0007669"/>
    <property type="project" value="UniProtKB-UniRule"/>
</dbReference>
<dbReference type="PANTHER" id="PTHR17224:SF1">
    <property type="entry name" value="PEPTIDYL-TRNA HYDROLASE"/>
    <property type="match status" value="1"/>
</dbReference>
<evidence type="ECO:0000256" key="8">
    <source>
        <dbReference type="HAMAP-Rule" id="MF_00083"/>
    </source>
</evidence>
<feature type="binding site" evidence="8">
    <location>
        <position position="14"/>
    </location>
    <ligand>
        <name>tRNA</name>
        <dbReference type="ChEBI" id="CHEBI:17843"/>
    </ligand>
</feature>
<dbReference type="PANTHER" id="PTHR17224">
    <property type="entry name" value="PEPTIDYL-TRNA HYDROLASE"/>
    <property type="match status" value="1"/>
</dbReference>
<dbReference type="EC" id="3.1.1.29" evidence="1 8"/>
<keyword evidence="8" id="KW-0963">Cytoplasm</keyword>
<proteinExistence type="inferred from homology"/>
<feature type="binding site" evidence="8">
    <location>
        <position position="108"/>
    </location>
    <ligand>
        <name>tRNA</name>
        <dbReference type="ChEBI" id="CHEBI:17843"/>
    </ligand>
</feature>
<comment type="similarity">
    <text evidence="5 8 10">Belongs to the PTH family.</text>
</comment>
<dbReference type="HOGENOM" id="CLU_062456_4_1_14"/>
<evidence type="ECO:0000256" key="5">
    <source>
        <dbReference type="ARBA" id="ARBA00038063"/>
    </source>
</evidence>
<dbReference type="eggNOG" id="COG0193">
    <property type="taxonomic scope" value="Bacteria"/>
</dbReference>
<dbReference type="NCBIfam" id="TIGR00447">
    <property type="entry name" value="pth"/>
    <property type="match status" value="1"/>
</dbReference>
<reference evidence="11 12" key="3">
    <citation type="journal article" date="2011" name="J. Bacteriol.">
        <title>Genome sequences of Mycoplasma alligatoris A21JP2T and Mycoplasma crocodyli MP145T.</title>
        <authorList>
            <person name="Brown D.R."/>
            <person name="Farmerie W.G."/>
            <person name="May M."/>
            <person name="Benders G.A."/>
            <person name="Durkin A.S."/>
            <person name="Hlavinka K."/>
            <person name="Hostetler J."/>
            <person name="Jackson J."/>
            <person name="Johnson J."/>
            <person name="Miller R.H."/>
            <person name="Paralanov V."/>
            <person name="Radune D."/>
            <person name="Szczypinski B."/>
            <person name="Glass J.I."/>
        </authorList>
    </citation>
    <scope>NUCLEOTIDE SEQUENCE [LARGE SCALE GENOMIC DNA]</scope>
    <source>
        <strain evidence="12">ATCC 51981 / MP145</strain>
    </source>
</reference>
<dbReference type="GO" id="GO:0006515">
    <property type="term" value="P:protein quality control for misfolded or incompletely synthesized proteins"/>
    <property type="evidence" value="ECO:0007669"/>
    <property type="project" value="UniProtKB-UniRule"/>
</dbReference>
<evidence type="ECO:0000313" key="11">
    <source>
        <dbReference type="EMBL" id="ADE19435.1"/>
    </source>
</evidence>
<dbReference type="CDD" id="cd00462">
    <property type="entry name" value="PTH"/>
    <property type="match status" value="1"/>
</dbReference>
<reference evidence="12" key="1">
    <citation type="submission" date="2010-03" db="EMBL/GenBank/DDBJ databases">
        <title>The complete genome of Mycoplasma crocodyli MP145.</title>
        <authorList>
            <person name="Glass J.I."/>
            <person name="Durkin A.S."/>
            <person name="Hostetler J."/>
            <person name="Jackson J."/>
            <person name="Johnson J."/>
            <person name="May M.A."/>
            <person name="Paralanov V."/>
            <person name="Radune D."/>
            <person name="Szczypinski B."/>
            <person name="Brown D.R."/>
        </authorList>
    </citation>
    <scope>NUCLEOTIDE SEQUENCE [LARGE SCALE GENOMIC DNA]</scope>
    <source>
        <strain evidence="12">ATCC 51981 / MP145</strain>
    </source>
</reference>
<comment type="subcellular location">
    <subcellularLocation>
        <location evidence="8">Cytoplasm</location>
    </subcellularLocation>
</comment>
<keyword evidence="12" id="KW-1185">Reference proteome</keyword>
<organism evidence="11 12">
    <name type="scientific">Mycoplasma crocodyli (strain ATCC 51981 / MP145)</name>
    <dbReference type="NCBI Taxonomy" id="512564"/>
    <lineage>
        <taxon>Bacteria</taxon>
        <taxon>Bacillati</taxon>
        <taxon>Mycoplasmatota</taxon>
        <taxon>Mollicutes</taxon>
        <taxon>Mycoplasmataceae</taxon>
        <taxon>Mycoplasma</taxon>
    </lineage>
</organism>
<dbReference type="AlphaFoldDB" id="D5E6H9"/>
<evidence type="ECO:0000256" key="4">
    <source>
        <dbReference type="ARBA" id="ARBA00022884"/>
    </source>
</evidence>
<dbReference type="HAMAP" id="MF_00083">
    <property type="entry name" value="Pept_tRNA_hydro_bact"/>
    <property type="match status" value="1"/>
</dbReference>
<comment type="function">
    <text evidence="8">Catalyzes the release of premature peptidyl moieties from peptidyl-tRNA molecules trapped in stalled 50S ribosomal subunits, and thus maintains levels of free tRNAs and 50S ribosomes.</text>
</comment>
<comment type="function">
    <text evidence="8">Hydrolyzes ribosome-free peptidyl-tRNAs (with 1 or more amino acids incorporated), which drop off the ribosome during protein synthesis, or as a result of ribosome stalling.</text>
</comment>
<dbReference type="SUPFAM" id="SSF53178">
    <property type="entry name" value="Peptidyl-tRNA hydrolase-like"/>
    <property type="match status" value="1"/>
</dbReference>
<protein>
    <recommendedName>
        <fullName evidence="7 8">Peptidyl-tRNA hydrolase</fullName>
        <shortName evidence="8">Pth</shortName>
        <ecNumber evidence="1 8">3.1.1.29</ecNumber>
    </recommendedName>
</protein>
<evidence type="ECO:0000256" key="3">
    <source>
        <dbReference type="ARBA" id="ARBA00022801"/>
    </source>
</evidence>
<dbReference type="PROSITE" id="PS01196">
    <property type="entry name" value="PEPT_TRNA_HYDROL_2"/>
    <property type="match status" value="1"/>
</dbReference>
<keyword evidence="4 8" id="KW-0694">RNA-binding</keyword>